<dbReference type="GO" id="GO:0030864">
    <property type="term" value="C:cortical actin cytoskeleton"/>
    <property type="evidence" value="ECO:0007669"/>
    <property type="project" value="TreeGrafter"/>
</dbReference>
<feature type="compositionally biased region" description="Low complexity" evidence="11">
    <location>
        <begin position="988"/>
        <end position="1001"/>
    </location>
</feature>
<dbReference type="GO" id="GO:0005912">
    <property type="term" value="C:adherens junction"/>
    <property type="evidence" value="ECO:0007669"/>
    <property type="project" value="TreeGrafter"/>
</dbReference>
<dbReference type="GO" id="GO:0043296">
    <property type="term" value="C:apical junction complex"/>
    <property type="evidence" value="ECO:0007669"/>
    <property type="project" value="TreeGrafter"/>
</dbReference>
<evidence type="ECO:0000256" key="10">
    <source>
        <dbReference type="SAM" id="Coils"/>
    </source>
</evidence>
<feature type="region of interest" description="Disordered" evidence="11">
    <location>
        <begin position="597"/>
        <end position="622"/>
    </location>
</feature>
<feature type="compositionally biased region" description="Basic and acidic residues" evidence="11">
    <location>
        <begin position="784"/>
        <end position="801"/>
    </location>
</feature>
<feature type="compositionally biased region" description="Basic and acidic residues" evidence="11">
    <location>
        <begin position="548"/>
        <end position="560"/>
    </location>
</feature>
<dbReference type="SUPFAM" id="SSF50156">
    <property type="entry name" value="PDZ domain-like"/>
    <property type="match status" value="1"/>
</dbReference>
<dbReference type="InterPro" id="IPR014800">
    <property type="entry name" value="ASD1_dom"/>
</dbReference>
<keyword evidence="4" id="KW-0963">Cytoplasm</keyword>
<feature type="compositionally biased region" description="Polar residues" evidence="11">
    <location>
        <begin position="597"/>
        <end position="616"/>
    </location>
</feature>
<evidence type="ECO:0000259" key="12">
    <source>
        <dbReference type="PROSITE" id="PS50106"/>
    </source>
</evidence>
<protein>
    <recommendedName>
        <fullName evidence="17">PDZ domain-containing protein</fullName>
    </recommendedName>
</protein>
<dbReference type="Pfam" id="PF08687">
    <property type="entry name" value="ASD2"/>
    <property type="match status" value="1"/>
</dbReference>
<evidence type="ECO:0000256" key="7">
    <source>
        <dbReference type="ARBA" id="ARBA00023203"/>
    </source>
</evidence>
<evidence type="ECO:0000259" key="14">
    <source>
        <dbReference type="PROSITE" id="PS51307"/>
    </source>
</evidence>
<feature type="compositionally biased region" description="Polar residues" evidence="11">
    <location>
        <begin position="869"/>
        <end position="881"/>
    </location>
</feature>
<feature type="compositionally biased region" description="Low complexity" evidence="11">
    <location>
        <begin position="1012"/>
        <end position="1027"/>
    </location>
</feature>
<feature type="region of interest" description="Disordered" evidence="11">
    <location>
        <begin position="1155"/>
        <end position="1202"/>
    </location>
</feature>
<feature type="domain" description="ASD1" evidence="13">
    <location>
        <begin position="679"/>
        <end position="739"/>
    </location>
</feature>
<sequence length="1500" mass="165982">MEAVDYRDDLRLSAGRMKWWREEDMWRGAQRHREEAEDHELVELLLRGKAPWGFTLRGGTEHREPLLITKVEEGSVAAAVSLQAGDEMMSVNAVPLSGSRQEAICLVKSSHKTLSLVVRRKNDPGGRPHSWHSSKLTEEESEPARREATSAPLWQPKHEANRQKTLRVQLFLEHLQPPVPDPGTSDRKGTSTENIFFKGPQSAGPQQAERPRYLQPTLGNGGWEGSRGEDQPASRVSVSGRPSIGPVWQVPEKKKSQSPPPPPPPLRSDSFAVTKVFPYSEGPSGPAKSHSRSVAKPTENHDINGLRSHQEKTSTGRQNCTPLTTKVFLHPNTAADHNQLHPNKLFSLSSNDVRQPHHTQLPAHQRQYSDESPLYLQTRSAPPTKIQSVGSYYRSLQDLPTNAFSRKHVRHSTASMASSAANPNLENGWHNRYYGLASKASVQTAGLQARQGKAEGRRGEIEKPHWVNSNEPTFPSTLKTNIKAKYSLPQSQLPYSENKERHSHLGKGLHYEPQTSELSVRSHSPEDAAKRGEGRANDIKRHFPTHQSNDHKVSLSRHQDPWVPQEDQRISPLKTPLLHSLAQESRSLAVRQPAATTVGVTSAQDASDAMATSSGKSNRRSDRYATFLRNEIQQKRAQLQKSRSAATLTCDAEDEEAEEWRSRKTCSGVSSSNTYKDHLKEAQARVLQATSFQRRDLEPLGPEAAVVKTATGRVRGRKRFPLAKRMHSFSEPDKIDQVGVEGEPQTGSFGERRKFFEAKPAFPRPVPKSGQGTNLNPDLGEIGNPKERTPSGEPEEAHSAADPKPLSPGHKQVLLEQQRLGTFAEYQATWNKQKKSSEAKTQGRFHSAENILDADAKEKAVCIHERSRSSPSADFCTQNIPSLWRDPHSQQSSYRGKTESRLRYQPNHSPQAAPSVPRNQGLVPGLTDHRTKPDAANPSHTTHSSGSRSLSPNPGSQHPSQLPQTKGLLPPPRPHLGPETTSSSQEFLAGAQAGPAALQPLSSCSSDTQHHATAQSSSAGPAPASSPHLGRTSRADVSGEGGESEVEKEQPQPPSSSSLFSSWTAALFLPATDRARPPSPRFAPLRLTDKPPAVFVQDDSALRSEHDLTLPAEMDVNSPVRKVPVTIVHCESSAEREGRAYLACSAFQLPAHIPTTEGPASSPFSAFTRQAPQDPSQALVQDSVPESSSEEDAKREELARDIMGKDKSLVDILDQSGRMTTMDLMEGLFPTEEQILEGAHQRRRASSGSRLPTSSPRSMDRREEEDLSASAAASLVPSSSYYNTSAPKAELLIKMKDMQEQLEEPDSEDELDVDLASKKQELISSLARKLEVLREARQSLQDDVEDNEALGREVEATVRRLCQANQLDKFCMFVGDLDKVVSLLLSLSGRLARVENALNTLEDEASPEEKRTLTEKRKLLMQQHEDAKELKENLDRRELLVSGIMEAHLDAESLDDYRHFVKMKSALIIEQRKLEDKIKLGEEQLKCLVDSLPLEQRPLL</sequence>
<evidence type="ECO:0008006" key="17">
    <source>
        <dbReference type="Google" id="ProtNLM"/>
    </source>
</evidence>
<evidence type="ECO:0000256" key="2">
    <source>
        <dbReference type="ARBA" id="ARBA00006469"/>
    </source>
</evidence>
<keyword evidence="6" id="KW-0493">Microtubule</keyword>
<evidence type="ECO:0000256" key="11">
    <source>
        <dbReference type="SAM" id="MobiDB-lite"/>
    </source>
</evidence>
<keyword evidence="3" id="KW-0217">Developmental protein</keyword>
<dbReference type="Pfam" id="PF08688">
    <property type="entry name" value="ASD1"/>
    <property type="match status" value="2"/>
</dbReference>
<dbReference type="FunFam" id="2.30.42.10:FF:000100">
    <property type="entry name" value="Shroom family member 2"/>
    <property type="match status" value="1"/>
</dbReference>
<organism evidence="15 16">
    <name type="scientific">Perca fluviatilis</name>
    <name type="common">European perch</name>
    <dbReference type="NCBI Taxonomy" id="8168"/>
    <lineage>
        <taxon>Eukaryota</taxon>
        <taxon>Metazoa</taxon>
        <taxon>Chordata</taxon>
        <taxon>Craniata</taxon>
        <taxon>Vertebrata</taxon>
        <taxon>Euteleostomi</taxon>
        <taxon>Actinopterygii</taxon>
        <taxon>Neopterygii</taxon>
        <taxon>Teleostei</taxon>
        <taxon>Neoteleostei</taxon>
        <taxon>Acanthomorphata</taxon>
        <taxon>Eupercaria</taxon>
        <taxon>Perciformes</taxon>
        <taxon>Percoidei</taxon>
        <taxon>Percidae</taxon>
        <taxon>Percinae</taxon>
        <taxon>Perca</taxon>
    </lineage>
</organism>
<feature type="compositionally biased region" description="Basic and acidic residues" evidence="11">
    <location>
        <begin position="523"/>
        <end position="541"/>
    </location>
</feature>
<dbReference type="GO" id="GO:0005874">
    <property type="term" value="C:microtubule"/>
    <property type="evidence" value="ECO:0007669"/>
    <property type="project" value="UniProtKB-KW"/>
</dbReference>
<dbReference type="PANTHER" id="PTHR15012:SF38">
    <property type="entry name" value="PROTEIN SHROOM2-LIKE ISOFORM X1"/>
    <property type="match status" value="1"/>
</dbReference>
<dbReference type="InterPro" id="IPR036034">
    <property type="entry name" value="PDZ_sf"/>
</dbReference>
<feature type="region of interest" description="Disordered" evidence="11">
    <location>
        <begin position="757"/>
        <end position="818"/>
    </location>
</feature>
<evidence type="ECO:0000256" key="3">
    <source>
        <dbReference type="ARBA" id="ARBA00022473"/>
    </source>
</evidence>
<feature type="compositionally biased region" description="Basic and acidic residues" evidence="11">
    <location>
        <begin position="854"/>
        <end position="868"/>
    </location>
</feature>
<proteinExistence type="inferred from homology"/>
<dbReference type="InterPro" id="IPR001478">
    <property type="entry name" value="PDZ"/>
</dbReference>
<feature type="compositionally biased region" description="Basic and acidic residues" evidence="11">
    <location>
        <begin position="135"/>
        <end position="148"/>
    </location>
</feature>
<reference evidence="15 16" key="1">
    <citation type="submission" date="2019-06" db="EMBL/GenBank/DDBJ databases">
        <title>A chromosome-scale genome assembly of the European perch, Perca fluviatilis.</title>
        <authorList>
            <person name="Roques C."/>
            <person name="Zahm M."/>
            <person name="Cabau C."/>
            <person name="Klopp C."/>
            <person name="Bouchez O."/>
            <person name="Donnadieu C."/>
            <person name="Kuhl H."/>
            <person name="Gislard M."/>
            <person name="Guendouz S."/>
            <person name="Journot L."/>
            <person name="Haffray P."/>
            <person name="Bestin A."/>
            <person name="Morvezen R."/>
            <person name="Feron R."/>
            <person name="Wen M."/>
            <person name="Jouanno E."/>
            <person name="Herpin A."/>
            <person name="Schartl M."/>
            <person name="Postlethwait J."/>
            <person name="Schaerlinger B."/>
            <person name="Chardard D."/>
            <person name="Lecocq T."/>
            <person name="Poncet C."/>
            <person name="Jaffrelo L."/>
            <person name="Lampietro C."/>
            <person name="Guiguen Y."/>
        </authorList>
    </citation>
    <scope>NUCLEOTIDE SEQUENCE [LARGE SCALE GENOMIC DNA]</scope>
    <source>
        <tissue evidence="15">Blood</tissue>
    </source>
</reference>
<dbReference type="SMART" id="SM00228">
    <property type="entry name" value="PDZ"/>
    <property type="match status" value="1"/>
</dbReference>
<comment type="caution">
    <text evidence="15">The sequence shown here is derived from an EMBL/GenBank/DDBJ whole genome shotgun (WGS) entry which is preliminary data.</text>
</comment>
<feature type="region of interest" description="Disordered" evidence="11">
    <location>
        <begin position="120"/>
        <end position="161"/>
    </location>
</feature>
<feature type="coiled-coil region" evidence="10">
    <location>
        <begin position="1316"/>
        <end position="1350"/>
    </location>
</feature>
<feature type="compositionally biased region" description="Polar residues" evidence="11">
    <location>
        <begin position="1158"/>
        <end position="1187"/>
    </location>
</feature>
<keyword evidence="7 9" id="KW-0009">Actin-binding</keyword>
<feature type="coiled-coil region" evidence="10">
    <location>
        <begin position="1384"/>
        <end position="1440"/>
    </location>
</feature>
<feature type="region of interest" description="Disordered" evidence="11">
    <location>
        <begin position="510"/>
        <end position="568"/>
    </location>
</feature>
<gene>
    <name evidence="15" type="ORF">PFLUV_G00269830</name>
</gene>
<comment type="similarity">
    <text evidence="2">Belongs to the shroom family.</text>
</comment>
<dbReference type="GO" id="GO:0051015">
    <property type="term" value="F:actin filament binding"/>
    <property type="evidence" value="ECO:0007669"/>
    <property type="project" value="InterPro"/>
</dbReference>
<feature type="region of interest" description="Disordered" evidence="11">
    <location>
        <begin position="1238"/>
        <end position="1272"/>
    </location>
</feature>
<dbReference type="GO" id="GO:0007015">
    <property type="term" value="P:actin filament organization"/>
    <property type="evidence" value="ECO:0007669"/>
    <property type="project" value="TreeGrafter"/>
</dbReference>
<evidence type="ECO:0000256" key="5">
    <source>
        <dbReference type="ARBA" id="ARBA00022553"/>
    </source>
</evidence>
<evidence type="ECO:0000256" key="6">
    <source>
        <dbReference type="ARBA" id="ARBA00022701"/>
    </source>
</evidence>
<evidence type="ECO:0000256" key="8">
    <source>
        <dbReference type="ARBA" id="ARBA00023212"/>
    </source>
</evidence>
<feature type="region of interest" description="Disordered" evidence="11">
    <location>
        <begin position="830"/>
        <end position="1059"/>
    </location>
</feature>
<evidence type="ECO:0000259" key="13">
    <source>
        <dbReference type="PROSITE" id="PS51306"/>
    </source>
</evidence>
<dbReference type="InterPro" id="IPR027685">
    <property type="entry name" value="Shroom_fam"/>
</dbReference>
<feature type="domain" description="ASD2" evidence="14">
    <location>
        <begin position="1196"/>
        <end position="1493"/>
    </location>
</feature>
<dbReference type="Pfam" id="PF00595">
    <property type="entry name" value="PDZ"/>
    <property type="match status" value="1"/>
</dbReference>
<evidence type="ECO:0000256" key="4">
    <source>
        <dbReference type="ARBA" id="ARBA00022490"/>
    </source>
</evidence>
<dbReference type="Gene3D" id="6.10.250.3120">
    <property type="match status" value="1"/>
</dbReference>
<dbReference type="PROSITE" id="PS51306">
    <property type="entry name" value="ASD1"/>
    <property type="match status" value="1"/>
</dbReference>
<feature type="compositionally biased region" description="Basic and acidic residues" evidence="11">
    <location>
        <begin position="1191"/>
        <end position="1202"/>
    </location>
</feature>
<dbReference type="Gene3D" id="2.30.42.10">
    <property type="match status" value="1"/>
</dbReference>
<dbReference type="Proteomes" id="UP000465112">
    <property type="component" value="Chromosome 24"/>
</dbReference>
<keyword evidence="16" id="KW-1185">Reference proteome</keyword>
<evidence type="ECO:0000256" key="1">
    <source>
        <dbReference type="ARBA" id="ARBA00004245"/>
    </source>
</evidence>
<name>A0A6A5ECQ6_PERFL</name>
<evidence type="ECO:0000256" key="9">
    <source>
        <dbReference type="PROSITE-ProRule" id="PRU00637"/>
    </source>
</evidence>
<dbReference type="InterPro" id="IPR014799">
    <property type="entry name" value="ASD2_dom"/>
</dbReference>
<dbReference type="PROSITE" id="PS51307">
    <property type="entry name" value="ASD2"/>
    <property type="match status" value="1"/>
</dbReference>
<keyword evidence="8" id="KW-0206">Cytoskeleton</keyword>
<evidence type="ECO:0000313" key="15">
    <source>
        <dbReference type="EMBL" id="KAF1371582.1"/>
    </source>
</evidence>
<comment type="subcellular location">
    <subcellularLocation>
        <location evidence="1">Cytoplasm</location>
        <location evidence="1">Cytoskeleton</location>
    </subcellularLocation>
</comment>
<accession>A0A6A5ECQ6</accession>
<dbReference type="CDD" id="cd06750">
    <property type="entry name" value="PDZ_shroom2_3_4-like"/>
    <property type="match status" value="1"/>
</dbReference>
<dbReference type="PROSITE" id="PS50106">
    <property type="entry name" value="PDZ"/>
    <property type="match status" value="1"/>
</dbReference>
<feature type="domain" description="PDZ" evidence="12">
    <location>
        <begin position="41"/>
        <end position="122"/>
    </location>
</feature>
<feature type="compositionally biased region" description="Polar residues" evidence="11">
    <location>
        <begin position="938"/>
        <end position="964"/>
    </location>
</feature>
<evidence type="ECO:0000313" key="16">
    <source>
        <dbReference type="Proteomes" id="UP000465112"/>
    </source>
</evidence>
<keyword evidence="10" id="KW-0175">Coiled coil</keyword>
<keyword evidence="5" id="KW-0597">Phosphoprotein</keyword>
<feature type="compositionally biased region" description="Polar residues" evidence="11">
    <location>
        <begin position="1246"/>
        <end position="1257"/>
    </location>
</feature>
<dbReference type="GO" id="GO:0016324">
    <property type="term" value="C:apical plasma membrane"/>
    <property type="evidence" value="ECO:0007669"/>
    <property type="project" value="TreeGrafter"/>
</dbReference>
<feature type="compositionally biased region" description="Basic and acidic residues" evidence="11">
    <location>
        <begin position="298"/>
        <end position="314"/>
    </location>
</feature>
<feature type="region of interest" description="Disordered" evidence="11">
    <location>
        <begin position="174"/>
        <end position="320"/>
    </location>
</feature>
<dbReference type="EMBL" id="VHII01000024">
    <property type="protein sequence ID" value="KAF1371582.1"/>
    <property type="molecule type" value="Genomic_DNA"/>
</dbReference>
<feature type="compositionally biased region" description="Polar residues" evidence="11">
    <location>
        <begin position="513"/>
        <end position="522"/>
    </location>
</feature>
<dbReference type="PANTHER" id="PTHR15012">
    <property type="entry name" value="APICAL PROTEIN/SHROOM-RELATED"/>
    <property type="match status" value="1"/>
</dbReference>